<feature type="compositionally biased region" description="Basic and acidic residues" evidence="1">
    <location>
        <begin position="206"/>
        <end position="221"/>
    </location>
</feature>
<protein>
    <submittedName>
        <fullName evidence="2">Uncharacterized protein</fullName>
    </submittedName>
</protein>
<proteinExistence type="predicted"/>
<organism evidence="2 3">
    <name type="scientific">Cladophialophora immunda</name>
    <dbReference type="NCBI Taxonomy" id="569365"/>
    <lineage>
        <taxon>Eukaryota</taxon>
        <taxon>Fungi</taxon>
        <taxon>Dikarya</taxon>
        <taxon>Ascomycota</taxon>
        <taxon>Pezizomycotina</taxon>
        <taxon>Eurotiomycetes</taxon>
        <taxon>Chaetothyriomycetidae</taxon>
        <taxon>Chaetothyriales</taxon>
        <taxon>Herpotrichiellaceae</taxon>
        <taxon>Cladophialophora</taxon>
    </lineage>
</organism>
<feature type="region of interest" description="Disordered" evidence="1">
    <location>
        <begin position="201"/>
        <end position="236"/>
    </location>
</feature>
<gene>
    <name evidence="2" type="ORF">PV07_00223</name>
</gene>
<name>A0A0D1ZYZ6_9EURO</name>
<feature type="compositionally biased region" description="Basic and acidic residues" evidence="1">
    <location>
        <begin position="268"/>
        <end position="278"/>
    </location>
</feature>
<feature type="region of interest" description="Disordered" evidence="1">
    <location>
        <begin position="249"/>
        <end position="278"/>
    </location>
</feature>
<feature type="compositionally biased region" description="Acidic residues" evidence="1">
    <location>
        <begin position="222"/>
        <end position="236"/>
    </location>
</feature>
<feature type="compositionally biased region" description="Basic residues" evidence="1">
    <location>
        <begin position="258"/>
        <end position="267"/>
    </location>
</feature>
<dbReference type="GeneID" id="27339417"/>
<feature type="region of interest" description="Disordered" evidence="1">
    <location>
        <begin position="1"/>
        <end position="144"/>
    </location>
</feature>
<feature type="compositionally biased region" description="Polar residues" evidence="1">
    <location>
        <begin position="23"/>
        <end position="38"/>
    </location>
</feature>
<dbReference type="RefSeq" id="XP_016253582.1">
    <property type="nucleotide sequence ID" value="XM_016386654.1"/>
</dbReference>
<reference evidence="2 3" key="1">
    <citation type="submission" date="2015-01" db="EMBL/GenBank/DDBJ databases">
        <title>The Genome Sequence of Cladophialophora immunda CBS83496.</title>
        <authorList>
            <consortium name="The Broad Institute Genomics Platform"/>
            <person name="Cuomo C."/>
            <person name="de Hoog S."/>
            <person name="Gorbushina A."/>
            <person name="Stielow B."/>
            <person name="Teixiera M."/>
            <person name="Abouelleil A."/>
            <person name="Chapman S.B."/>
            <person name="Priest M."/>
            <person name="Young S.K."/>
            <person name="Wortman J."/>
            <person name="Nusbaum C."/>
            <person name="Birren B."/>
        </authorList>
    </citation>
    <scope>NUCLEOTIDE SEQUENCE [LARGE SCALE GENOMIC DNA]</scope>
    <source>
        <strain evidence="2 3">CBS 83496</strain>
    </source>
</reference>
<feature type="compositionally biased region" description="Basic and acidic residues" evidence="1">
    <location>
        <begin position="40"/>
        <end position="51"/>
    </location>
</feature>
<dbReference type="Proteomes" id="UP000054466">
    <property type="component" value="Unassembled WGS sequence"/>
</dbReference>
<dbReference type="OrthoDB" id="5876637at2759"/>
<sequence length="328" mass="36691">MPHKHKRKRDEDESNFDLPPTSRARTLSVHQKQESIFTSDADKKRKQDARKQQKRKKTNNNGAEFEDDTPKAFRRLMSFQVGGKRIPSGLDDGNTSKKKQKQKKEDKSGSNTHSASKPDGLVEHATATSTSPSHPPPPTTTTATATTAANIPKILPGESLAAYSQRVDQSLPLTSIPKHRTRLSAIPGLEKIKTPLTKHNKRLARMQKEWRATDQRLKEQREEEDEELAEKQEEDEILWLGAGIDPAKQAATLSKSGGKAKKKRKGGGGRDVDDADPWKILEKKRREEGQLGRQTNLQDVVAAPPTLKPVRNIFKEKPERKTGMISVT</sequence>
<dbReference type="AlphaFoldDB" id="A0A0D1ZYZ6"/>
<accession>A0A0D1ZYZ6</accession>
<keyword evidence="3" id="KW-1185">Reference proteome</keyword>
<evidence type="ECO:0000313" key="3">
    <source>
        <dbReference type="Proteomes" id="UP000054466"/>
    </source>
</evidence>
<dbReference type="HOGENOM" id="CLU_053180_1_0_1"/>
<dbReference type="VEuPathDB" id="FungiDB:PV07_00223"/>
<evidence type="ECO:0000256" key="1">
    <source>
        <dbReference type="SAM" id="MobiDB-lite"/>
    </source>
</evidence>
<dbReference type="EMBL" id="KN847040">
    <property type="protein sequence ID" value="KIW33366.1"/>
    <property type="molecule type" value="Genomic_DNA"/>
</dbReference>
<evidence type="ECO:0000313" key="2">
    <source>
        <dbReference type="EMBL" id="KIW33366.1"/>
    </source>
</evidence>
<dbReference type="PANTHER" id="PTHR40644:SF1">
    <property type="entry name" value="UPF0653 PROTEIN C607.02C"/>
    <property type="match status" value="1"/>
</dbReference>
<dbReference type="PANTHER" id="PTHR40644">
    <property type="entry name" value="UPF0653 PROTEIN C607.02C"/>
    <property type="match status" value="1"/>
</dbReference>